<dbReference type="EMBL" id="CAJQZC010000014">
    <property type="protein sequence ID" value="CAG4923953.1"/>
    <property type="molecule type" value="Genomic_DNA"/>
</dbReference>
<dbReference type="Proteomes" id="UP000789704">
    <property type="component" value="Unassembled WGS sequence"/>
</dbReference>
<reference evidence="4" key="1">
    <citation type="submission" date="2021-04" db="EMBL/GenBank/DDBJ databases">
        <authorList>
            <person name="Vanwijnsberghe S."/>
        </authorList>
    </citation>
    <scope>NUCLEOTIDE SEQUENCE</scope>
    <source>
        <strain evidence="4">LMG 31841</strain>
    </source>
</reference>
<evidence type="ECO:0000259" key="3">
    <source>
        <dbReference type="Pfam" id="PF24322"/>
    </source>
</evidence>
<gene>
    <name evidence="4" type="ORF">LMG31841_05338</name>
</gene>
<dbReference type="Pfam" id="PF24322">
    <property type="entry name" value="Tle3"/>
    <property type="match status" value="1"/>
</dbReference>
<evidence type="ECO:0000259" key="2">
    <source>
        <dbReference type="Pfam" id="PF11678"/>
    </source>
</evidence>
<accession>A0A9N8X3U0</accession>
<dbReference type="SUPFAM" id="SSF53474">
    <property type="entry name" value="alpha/beta-Hydrolases"/>
    <property type="match status" value="1"/>
</dbReference>
<dbReference type="InterPro" id="IPR021692">
    <property type="entry name" value="Tle3_C"/>
</dbReference>
<dbReference type="AlphaFoldDB" id="A0A9N8X3U0"/>
<evidence type="ECO:0000256" key="1">
    <source>
        <dbReference type="SAM" id="MobiDB-lite"/>
    </source>
</evidence>
<evidence type="ECO:0000313" key="5">
    <source>
        <dbReference type="Proteomes" id="UP000789704"/>
    </source>
</evidence>
<name>A0A9N8X3U0_9BURK</name>
<feature type="compositionally biased region" description="Basic and acidic residues" evidence="1">
    <location>
        <begin position="629"/>
        <end position="648"/>
    </location>
</feature>
<dbReference type="RefSeq" id="WP_228883363.1">
    <property type="nucleotide sequence ID" value="NZ_CAJQZC010000014.1"/>
</dbReference>
<feature type="region of interest" description="Disordered" evidence="1">
    <location>
        <begin position="620"/>
        <end position="664"/>
    </location>
</feature>
<keyword evidence="5" id="KW-1185">Reference proteome</keyword>
<feature type="domain" description="Antibacterial effector protein Tle3 C-terminal" evidence="2">
    <location>
        <begin position="532"/>
        <end position="610"/>
    </location>
</feature>
<dbReference type="InterPro" id="IPR029058">
    <property type="entry name" value="AB_hydrolase_fold"/>
</dbReference>
<feature type="compositionally biased region" description="Low complexity" evidence="1">
    <location>
        <begin position="649"/>
        <end position="658"/>
    </location>
</feature>
<sequence>MMSNLSTLMPVSPDMGKAYWKQSRFERSEIDEEKRLITHHMIVPSIMPGTIIFVHGVNSEGEWYAKAEEQFCKGLNLRLGRSDLARSEYNPTTRRFYRARENNELFASPVIPFYWGYKLQPGDEQRYPGIYHRDDKAWGGGPFQNGTNNLLQFWQDGFRRHLLGGVVDLQALNPEISRQLQDAPPRGYYVHAAKRLANLIDTIRSDFPNEPINVIAHSQGTMITLCAMLYVQKRPPDTVILNSSPYSFDTKVTDYLSAANGDADVQTADARRNTFWSISKKLTEARTQYPEKDKYDHECGWEGVNGITTLHVHVDPGHPQANSHVGGLVDDQPWHEHEHSGRDNRGKLFVNFNPADRVIGVSAVAGIGWQGIPSKILNETSPMFANVYQRVFARNTTVGDRSNYWFNFFNLTTLRQQVESRAGGVTTGYGAPLQTQGTYLQTFDGKPSRDFWMPASPSVAGVVPELATPTDSQRVWINAPVVPDPVRLGSDFQEMSIRFDGVGLQDNGAQAHDFSDFRQFYQPVDVTEKDVCGQAVTRKETPEEVAARMAKYGQQQIAQTNHGQILEYDGNVSHVLAYDITVGFGHAFGDPAYWNYLKDMADWKISDPYYKTGQLPDIGGYPNGLDTGTNKEQREQQARWREMWDKKAPAAPSDDAASGFLRSR</sequence>
<dbReference type="Pfam" id="PF11678">
    <property type="entry name" value="Tle3_C"/>
    <property type="match status" value="1"/>
</dbReference>
<protein>
    <recommendedName>
        <fullName evidence="6">DUF3274 domain-containing protein</fullName>
    </recommendedName>
</protein>
<feature type="domain" description="T6SS Tle3 phospholipase effector alpha/beta" evidence="3">
    <location>
        <begin position="47"/>
        <end position="373"/>
    </location>
</feature>
<proteinExistence type="predicted"/>
<dbReference type="InterPro" id="IPR056221">
    <property type="entry name" value="Tle3_ab_dom"/>
</dbReference>
<comment type="caution">
    <text evidence="4">The sequence shown here is derived from an EMBL/GenBank/DDBJ whole genome shotgun (WGS) entry which is preliminary data.</text>
</comment>
<dbReference type="Gene3D" id="3.40.50.1820">
    <property type="entry name" value="alpha/beta hydrolase"/>
    <property type="match status" value="1"/>
</dbReference>
<evidence type="ECO:0008006" key="6">
    <source>
        <dbReference type="Google" id="ProtNLM"/>
    </source>
</evidence>
<evidence type="ECO:0000313" key="4">
    <source>
        <dbReference type="EMBL" id="CAG4923953.1"/>
    </source>
</evidence>
<organism evidence="4 5">
    <name type="scientific">Paraburkholderia saeva</name>
    <dbReference type="NCBI Taxonomy" id="2777537"/>
    <lineage>
        <taxon>Bacteria</taxon>
        <taxon>Pseudomonadati</taxon>
        <taxon>Pseudomonadota</taxon>
        <taxon>Betaproteobacteria</taxon>
        <taxon>Burkholderiales</taxon>
        <taxon>Burkholderiaceae</taxon>
        <taxon>Paraburkholderia</taxon>
    </lineage>
</organism>